<reference evidence="1 2" key="1">
    <citation type="submission" date="2015-05" db="EMBL/GenBank/DDBJ databases">
        <authorList>
            <person name="Tang B."/>
            <person name="Yu Y."/>
        </authorList>
    </citation>
    <scope>NUCLEOTIDE SEQUENCE [LARGE SCALE GENOMIC DNA]</scope>
    <source>
        <strain evidence="1 2">DSM 7029</strain>
    </source>
</reference>
<dbReference type="InterPro" id="IPR023214">
    <property type="entry name" value="HAD_sf"/>
</dbReference>
<dbReference type="Gene3D" id="3.40.50.1000">
    <property type="entry name" value="HAD superfamily/HAD-like"/>
    <property type="match status" value="1"/>
</dbReference>
<dbReference type="SUPFAM" id="SSF56784">
    <property type="entry name" value="HAD-like"/>
    <property type="match status" value="1"/>
</dbReference>
<evidence type="ECO:0000313" key="1">
    <source>
        <dbReference type="EMBL" id="AKJ30406.1"/>
    </source>
</evidence>
<dbReference type="EMBL" id="CP011371">
    <property type="protein sequence ID" value="AKJ30406.1"/>
    <property type="molecule type" value="Genomic_DNA"/>
</dbReference>
<dbReference type="AlphaFoldDB" id="A0A0G3BSQ4"/>
<name>A0A0G3BSQ4_9BURK</name>
<dbReference type="STRING" id="413882.AAW51_3715"/>
<proteinExistence type="predicted"/>
<dbReference type="OrthoDB" id="8441072at2"/>
<dbReference type="Proteomes" id="UP000035352">
    <property type="component" value="Chromosome"/>
</dbReference>
<gene>
    <name evidence="1" type="ORF">AAW51_3715</name>
</gene>
<protein>
    <submittedName>
        <fullName evidence="1">Uncharacterized protein</fullName>
    </submittedName>
</protein>
<evidence type="ECO:0000313" key="2">
    <source>
        <dbReference type="Proteomes" id="UP000035352"/>
    </source>
</evidence>
<dbReference type="RefSeq" id="WP_053013733.1">
    <property type="nucleotide sequence ID" value="NZ_CP011371.1"/>
</dbReference>
<dbReference type="PATRIC" id="fig|413882.6.peg.3881"/>
<sequence>MPSLLRRALAPRPALPGWETLHDFADRWRAQPTAGVVTDLDGTALQERAGRSVVPRAIADGLRAVHRAHRPVIIDTLRFPMSVMREIAPDWLRHAGLPIPLVAMKGSQIGQITAAASGLLRFEETAAYPLQPEEIVEVLDGVDGLLRDGVDELRVFFYPRNWQVGEQIWTPRPAHLSEVLQKYPSASRVIAGPLATLRAQLLATEICMIFLLIDAPQDRLMAYQHTHRTSFFTHAGVDKRSGAEHLAARLGVDLACSVGAGDAPPDTFLSGVGLAVIVGNAELDYKGLEQTLRLPDPAAFGALLARLSTPDAKRR</sequence>
<organism evidence="1 2">
    <name type="scientific">Caldimonas brevitalea</name>
    <dbReference type="NCBI Taxonomy" id="413882"/>
    <lineage>
        <taxon>Bacteria</taxon>
        <taxon>Pseudomonadati</taxon>
        <taxon>Pseudomonadota</taxon>
        <taxon>Betaproteobacteria</taxon>
        <taxon>Burkholderiales</taxon>
        <taxon>Sphaerotilaceae</taxon>
        <taxon>Caldimonas</taxon>
    </lineage>
</organism>
<dbReference type="KEGG" id="pbh:AAW51_3715"/>
<keyword evidence="2" id="KW-1185">Reference proteome</keyword>
<accession>A0A0G3BSQ4</accession>
<dbReference type="InterPro" id="IPR036412">
    <property type="entry name" value="HAD-like_sf"/>
</dbReference>